<name>A0AA40DC79_9PEZI</name>
<keyword evidence="8" id="KW-0732">Signal</keyword>
<keyword evidence="5" id="KW-0964">Secreted</keyword>
<proteinExistence type="inferred from homology"/>
<comment type="similarity">
    <text evidence="3">Belongs to the Cu-Zn superoxide dismutase family.</text>
</comment>
<reference evidence="10" key="1">
    <citation type="submission" date="2023-06" db="EMBL/GenBank/DDBJ databases">
        <title>Genome-scale phylogeny and comparative genomics of the fungal order Sordariales.</title>
        <authorList>
            <consortium name="Lawrence Berkeley National Laboratory"/>
            <person name="Hensen N."/>
            <person name="Bonometti L."/>
            <person name="Westerberg I."/>
            <person name="Brannstrom I.O."/>
            <person name="Guillou S."/>
            <person name="Cros-Aarteil S."/>
            <person name="Calhoun S."/>
            <person name="Haridas S."/>
            <person name="Kuo A."/>
            <person name="Mondo S."/>
            <person name="Pangilinan J."/>
            <person name="Riley R."/>
            <person name="Labutti K."/>
            <person name="Andreopoulos B."/>
            <person name="Lipzen A."/>
            <person name="Chen C."/>
            <person name="Yanf M."/>
            <person name="Daum C."/>
            <person name="Ng V."/>
            <person name="Clum A."/>
            <person name="Steindorff A."/>
            <person name="Ohm R."/>
            <person name="Martin F."/>
            <person name="Silar P."/>
            <person name="Natvig D."/>
            <person name="Lalanne C."/>
            <person name="Gautier V."/>
            <person name="Ament-Velasquez S.L."/>
            <person name="Kruys A."/>
            <person name="Hutchinson M.I."/>
            <person name="Powell A.J."/>
            <person name="Barry K."/>
            <person name="Miller A.N."/>
            <person name="Grigoriev I.V."/>
            <person name="Debuchy R."/>
            <person name="Gladieux P."/>
            <person name="Thoren M.H."/>
            <person name="Johannesson H."/>
        </authorList>
    </citation>
    <scope>NUCLEOTIDE SEQUENCE</scope>
    <source>
        <strain evidence="10">CBS 307.81</strain>
    </source>
</reference>
<gene>
    <name evidence="10" type="ORF">QBC41DRAFT_252392</name>
</gene>
<dbReference type="EC" id="1.15.1.1" evidence="4"/>
<evidence type="ECO:0000256" key="3">
    <source>
        <dbReference type="ARBA" id="ARBA00010457"/>
    </source>
</evidence>
<evidence type="ECO:0000313" key="11">
    <source>
        <dbReference type="Proteomes" id="UP001174997"/>
    </source>
</evidence>
<sequence length="189" mass="19843">MQLSSVLSLLAVGTLAAAQASNNVTTGKLGDARPVRNNPVIGEVWIAEFDSDTIKGTFKAVAATIGINYTIDVTGLPEENGPYNFHIHARGVPENGTCADTGAHLDSYVRGQEPPCEPSLPATCEVGDLSGKYGKVAGGHIQKEFHDPYTATNIIQLGYIGNRAVVFHDKTSARVACANIKKAPVAATP</sequence>
<dbReference type="GO" id="GO:0004784">
    <property type="term" value="F:superoxide dismutase activity"/>
    <property type="evidence" value="ECO:0007669"/>
    <property type="project" value="UniProtKB-EC"/>
</dbReference>
<dbReference type="AlphaFoldDB" id="A0AA40DC79"/>
<accession>A0AA40DC79</accession>
<comment type="subcellular location">
    <subcellularLocation>
        <location evidence="1">Cell envelope</location>
    </subcellularLocation>
    <subcellularLocation>
        <location evidence="2">Secreted</location>
    </subcellularLocation>
</comment>
<evidence type="ECO:0000256" key="6">
    <source>
        <dbReference type="ARBA" id="ARBA00022862"/>
    </source>
</evidence>
<dbReference type="EMBL" id="JAULSY010000058">
    <property type="protein sequence ID" value="KAK0668338.1"/>
    <property type="molecule type" value="Genomic_DNA"/>
</dbReference>
<evidence type="ECO:0000256" key="5">
    <source>
        <dbReference type="ARBA" id="ARBA00022525"/>
    </source>
</evidence>
<evidence type="ECO:0000259" key="9">
    <source>
        <dbReference type="Pfam" id="PF00080"/>
    </source>
</evidence>
<dbReference type="Pfam" id="PF00080">
    <property type="entry name" value="Sod_Cu"/>
    <property type="match status" value="1"/>
</dbReference>
<feature type="domain" description="Superoxide dismutase copper/zinc binding" evidence="9">
    <location>
        <begin position="66"/>
        <end position="171"/>
    </location>
</feature>
<organism evidence="10 11">
    <name type="scientific">Cercophora samala</name>
    <dbReference type="NCBI Taxonomy" id="330535"/>
    <lineage>
        <taxon>Eukaryota</taxon>
        <taxon>Fungi</taxon>
        <taxon>Dikarya</taxon>
        <taxon>Ascomycota</taxon>
        <taxon>Pezizomycotina</taxon>
        <taxon>Sordariomycetes</taxon>
        <taxon>Sordariomycetidae</taxon>
        <taxon>Sordariales</taxon>
        <taxon>Lasiosphaeriaceae</taxon>
        <taxon>Cercophora</taxon>
    </lineage>
</organism>
<dbReference type="InterPro" id="IPR001424">
    <property type="entry name" value="SOD_Cu_Zn_dom"/>
</dbReference>
<feature type="chain" id="PRO_5041433447" description="superoxide dismutase" evidence="8">
    <location>
        <begin position="21"/>
        <end position="189"/>
    </location>
</feature>
<dbReference type="Gene3D" id="2.60.40.200">
    <property type="entry name" value="Superoxide dismutase, copper/zinc binding domain"/>
    <property type="match status" value="1"/>
</dbReference>
<evidence type="ECO:0000256" key="2">
    <source>
        <dbReference type="ARBA" id="ARBA00004613"/>
    </source>
</evidence>
<evidence type="ECO:0000256" key="4">
    <source>
        <dbReference type="ARBA" id="ARBA00012682"/>
    </source>
</evidence>
<evidence type="ECO:0000256" key="8">
    <source>
        <dbReference type="SAM" id="SignalP"/>
    </source>
</evidence>
<comment type="caution">
    <text evidence="10">The sequence shown here is derived from an EMBL/GenBank/DDBJ whole genome shotgun (WGS) entry which is preliminary data.</text>
</comment>
<evidence type="ECO:0000256" key="1">
    <source>
        <dbReference type="ARBA" id="ARBA00004196"/>
    </source>
</evidence>
<dbReference type="Proteomes" id="UP001174997">
    <property type="component" value="Unassembled WGS sequence"/>
</dbReference>
<feature type="signal peptide" evidence="8">
    <location>
        <begin position="1"/>
        <end position="20"/>
    </location>
</feature>
<protein>
    <recommendedName>
        <fullName evidence="4">superoxide dismutase</fullName>
        <ecNumber evidence="4">1.15.1.1</ecNumber>
    </recommendedName>
</protein>
<keyword evidence="6" id="KW-0049">Antioxidant</keyword>
<keyword evidence="11" id="KW-1185">Reference proteome</keyword>
<evidence type="ECO:0000256" key="7">
    <source>
        <dbReference type="ARBA" id="ARBA00049204"/>
    </source>
</evidence>
<dbReference type="FunFam" id="2.60.40.200:FF:000007">
    <property type="entry name" value="Cell surface Cu-only superoxide dismutase 5"/>
    <property type="match status" value="1"/>
</dbReference>
<evidence type="ECO:0000313" key="10">
    <source>
        <dbReference type="EMBL" id="KAK0668338.1"/>
    </source>
</evidence>
<dbReference type="InterPro" id="IPR036423">
    <property type="entry name" value="SOD-like_Cu/Zn_dom_sf"/>
</dbReference>
<comment type="catalytic activity">
    <reaction evidence="7">
        <text>2 superoxide + 2 H(+) = H2O2 + O2</text>
        <dbReference type="Rhea" id="RHEA:20696"/>
        <dbReference type="ChEBI" id="CHEBI:15378"/>
        <dbReference type="ChEBI" id="CHEBI:15379"/>
        <dbReference type="ChEBI" id="CHEBI:16240"/>
        <dbReference type="ChEBI" id="CHEBI:18421"/>
        <dbReference type="EC" id="1.15.1.1"/>
    </reaction>
</comment>
<dbReference type="GO" id="GO:0046872">
    <property type="term" value="F:metal ion binding"/>
    <property type="evidence" value="ECO:0007669"/>
    <property type="project" value="InterPro"/>
</dbReference>
<dbReference type="GO" id="GO:0005576">
    <property type="term" value="C:extracellular region"/>
    <property type="evidence" value="ECO:0007669"/>
    <property type="project" value="UniProtKB-SubCell"/>
</dbReference>
<dbReference type="SUPFAM" id="SSF49329">
    <property type="entry name" value="Cu,Zn superoxide dismutase-like"/>
    <property type="match status" value="1"/>
</dbReference>